<dbReference type="InterPro" id="IPR020476">
    <property type="entry name" value="Nudix_hydrolase"/>
</dbReference>
<accession>A0A067SEH2</accession>
<dbReference type="GO" id="GO:0008413">
    <property type="term" value="F:8-oxo-7,8-dihydroguanosine triphosphate pyrophosphatase activity"/>
    <property type="evidence" value="ECO:0007669"/>
    <property type="project" value="TreeGrafter"/>
</dbReference>
<comment type="cofactor">
    <cofactor evidence="1">
        <name>Mg(2+)</name>
        <dbReference type="ChEBI" id="CHEBI:18420"/>
    </cofactor>
</comment>
<dbReference type="InterPro" id="IPR015797">
    <property type="entry name" value="NUDIX_hydrolase-like_dom_sf"/>
</dbReference>
<dbReference type="GO" id="GO:0005737">
    <property type="term" value="C:cytoplasm"/>
    <property type="evidence" value="ECO:0007669"/>
    <property type="project" value="TreeGrafter"/>
</dbReference>
<evidence type="ECO:0000259" key="7">
    <source>
        <dbReference type="PROSITE" id="PS51462"/>
    </source>
</evidence>
<dbReference type="HOGENOM" id="CLU_037162_11_1_1"/>
<evidence type="ECO:0000256" key="6">
    <source>
        <dbReference type="RuleBase" id="RU003476"/>
    </source>
</evidence>
<proteinExistence type="inferred from homology"/>
<reference evidence="9" key="1">
    <citation type="journal article" date="2014" name="Proc. Natl. Acad. Sci. U.S.A.">
        <title>Extensive sampling of basidiomycete genomes demonstrates inadequacy of the white-rot/brown-rot paradigm for wood decay fungi.</title>
        <authorList>
            <person name="Riley R."/>
            <person name="Salamov A.A."/>
            <person name="Brown D.W."/>
            <person name="Nagy L.G."/>
            <person name="Floudas D."/>
            <person name="Held B.W."/>
            <person name="Levasseur A."/>
            <person name="Lombard V."/>
            <person name="Morin E."/>
            <person name="Otillar R."/>
            <person name="Lindquist E.A."/>
            <person name="Sun H."/>
            <person name="LaButti K.M."/>
            <person name="Schmutz J."/>
            <person name="Jabbour D."/>
            <person name="Luo H."/>
            <person name="Baker S.E."/>
            <person name="Pisabarro A.G."/>
            <person name="Walton J.D."/>
            <person name="Blanchette R.A."/>
            <person name="Henrissat B."/>
            <person name="Martin F."/>
            <person name="Cullen D."/>
            <person name="Hibbett D.S."/>
            <person name="Grigoriev I.V."/>
        </authorList>
    </citation>
    <scope>NUCLEOTIDE SEQUENCE [LARGE SCALE GENOMIC DNA]</scope>
    <source>
        <strain evidence="9">CBS 339.88</strain>
    </source>
</reference>
<dbReference type="SUPFAM" id="SSF55811">
    <property type="entry name" value="Nudix"/>
    <property type="match status" value="1"/>
</dbReference>
<dbReference type="PANTHER" id="PTHR43758:SF2">
    <property type="entry name" value="OXIDIZED PURINE NUCLEOSIDE TRIPHOSPHATE HYDROLASE"/>
    <property type="match status" value="1"/>
</dbReference>
<evidence type="ECO:0000256" key="2">
    <source>
        <dbReference type="ARBA" id="ARBA00005582"/>
    </source>
</evidence>
<evidence type="ECO:0000256" key="1">
    <source>
        <dbReference type="ARBA" id="ARBA00001946"/>
    </source>
</evidence>
<evidence type="ECO:0000256" key="5">
    <source>
        <dbReference type="ARBA" id="ARBA00022842"/>
    </source>
</evidence>
<dbReference type="OrthoDB" id="447842at2759"/>
<dbReference type="Pfam" id="PF00293">
    <property type="entry name" value="NUDIX"/>
    <property type="match status" value="1"/>
</dbReference>
<feature type="domain" description="Nudix hydrolase" evidence="7">
    <location>
        <begin position="1"/>
        <end position="103"/>
    </location>
</feature>
<dbReference type="AlphaFoldDB" id="A0A067SEH2"/>
<evidence type="ECO:0000313" key="8">
    <source>
        <dbReference type="EMBL" id="KDR68382.1"/>
    </source>
</evidence>
<dbReference type="PROSITE" id="PS51462">
    <property type="entry name" value="NUDIX"/>
    <property type="match status" value="1"/>
</dbReference>
<protein>
    <recommendedName>
        <fullName evidence="7">Nudix hydrolase domain-containing protein</fullName>
    </recommendedName>
</protein>
<keyword evidence="4 6" id="KW-0378">Hydrolase</keyword>
<keyword evidence="5" id="KW-0460">Magnesium</keyword>
<keyword evidence="3" id="KW-0479">Metal-binding</keyword>
<gene>
    <name evidence="8" type="ORF">GALMADRAFT_78730</name>
</gene>
<keyword evidence="9" id="KW-1185">Reference proteome</keyword>
<evidence type="ECO:0000256" key="3">
    <source>
        <dbReference type="ARBA" id="ARBA00022723"/>
    </source>
</evidence>
<dbReference type="PANTHER" id="PTHR43758">
    <property type="entry name" value="7,8-DIHYDRO-8-OXOGUANINE TRIPHOSPHATASE"/>
    <property type="match status" value="1"/>
</dbReference>
<dbReference type="PRINTS" id="PR00502">
    <property type="entry name" value="NUDIXFAMILY"/>
</dbReference>
<name>A0A067SEH2_GALM3</name>
<dbReference type="Proteomes" id="UP000027222">
    <property type="component" value="Unassembled WGS sequence"/>
</dbReference>
<evidence type="ECO:0000256" key="4">
    <source>
        <dbReference type="ARBA" id="ARBA00022801"/>
    </source>
</evidence>
<organism evidence="8 9">
    <name type="scientific">Galerina marginata (strain CBS 339.88)</name>
    <dbReference type="NCBI Taxonomy" id="685588"/>
    <lineage>
        <taxon>Eukaryota</taxon>
        <taxon>Fungi</taxon>
        <taxon>Dikarya</taxon>
        <taxon>Basidiomycota</taxon>
        <taxon>Agaricomycotina</taxon>
        <taxon>Agaricomycetes</taxon>
        <taxon>Agaricomycetidae</taxon>
        <taxon>Agaricales</taxon>
        <taxon>Agaricineae</taxon>
        <taxon>Strophariaceae</taxon>
        <taxon>Galerina</taxon>
    </lineage>
</organism>
<dbReference type="STRING" id="685588.A0A067SEH2"/>
<dbReference type="GO" id="GO:0042262">
    <property type="term" value="P:DNA protection"/>
    <property type="evidence" value="ECO:0007669"/>
    <property type="project" value="TreeGrafter"/>
</dbReference>
<dbReference type="PROSITE" id="PS00893">
    <property type="entry name" value="NUDIX_BOX"/>
    <property type="match status" value="1"/>
</dbReference>
<comment type="similarity">
    <text evidence="2 6">Belongs to the Nudix hydrolase family.</text>
</comment>
<evidence type="ECO:0000313" key="9">
    <source>
        <dbReference type="Proteomes" id="UP000027222"/>
    </source>
</evidence>
<sequence length="148" mass="16640">MLCIFYLLLGGKVEPGETPLQAAQRELQEESGVSAPLEHAGSLFFLSEGAEWAFQIEIYRAESYEGTITESDEMRPEWFSVPSSSVPDSVVMEGKALPIPFSEMWETDSVWLPLLIAKKKFVGRADFTKTGEAFGLYRWWYAVSEDTA</sequence>
<dbReference type="CDD" id="cd03427">
    <property type="entry name" value="NUDIX_MTH1_Nudt1"/>
    <property type="match status" value="1"/>
</dbReference>
<dbReference type="EMBL" id="KL142408">
    <property type="protein sequence ID" value="KDR68382.1"/>
    <property type="molecule type" value="Genomic_DNA"/>
</dbReference>
<dbReference type="InterPro" id="IPR020084">
    <property type="entry name" value="NUDIX_hydrolase_CS"/>
</dbReference>
<dbReference type="GO" id="GO:0046872">
    <property type="term" value="F:metal ion binding"/>
    <property type="evidence" value="ECO:0007669"/>
    <property type="project" value="UniProtKB-KW"/>
</dbReference>
<dbReference type="Gene3D" id="3.90.79.10">
    <property type="entry name" value="Nucleoside Triphosphate Pyrophosphohydrolase"/>
    <property type="match status" value="1"/>
</dbReference>
<dbReference type="InterPro" id="IPR000086">
    <property type="entry name" value="NUDIX_hydrolase_dom"/>
</dbReference>